<dbReference type="InterPro" id="IPR052186">
    <property type="entry name" value="Hydantoin_racemase-like"/>
</dbReference>
<keyword evidence="3" id="KW-1185">Reference proteome</keyword>
<dbReference type="eggNOG" id="COG4126">
    <property type="taxonomic scope" value="Bacteria"/>
</dbReference>
<dbReference type="GO" id="GO:0047661">
    <property type="term" value="F:amino-acid racemase activity"/>
    <property type="evidence" value="ECO:0007669"/>
    <property type="project" value="InterPro"/>
</dbReference>
<dbReference type="AlphaFoldDB" id="E8LG81"/>
<dbReference type="InterPro" id="IPR053714">
    <property type="entry name" value="Iso_Racemase_Enz_sf"/>
</dbReference>
<evidence type="ECO:0000256" key="1">
    <source>
        <dbReference type="ARBA" id="ARBA00038414"/>
    </source>
</evidence>
<dbReference type="EC" id="5.1.99.-" evidence="2"/>
<dbReference type="GeneID" id="78524098"/>
<sequence length="243" mass="25935">MKIFIINPDFGVTPEQMAARCHLLSVHVGPDVELHMECLVENHIEIDSALDAALAAPEIIKMAVRAESEGYDAVVLYCFSDPAVDACREVVSIPVVGGGQASCLLAPLVGRQAGLLLADTTRYAEKQLFVAQCGVDSARIAAIGGIEARGVDLWAERERVLDLLTEAGKNLLAVGRVQVLLLGCLSFLGLAHPLSERLGVPVVDPAVAPVALAECLVRQGLKTSRKAYPAPPLRKRTWQSGQL</sequence>
<dbReference type="Proteomes" id="UP000004923">
    <property type="component" value="Unassembled WGS sequence"/>
</dbReference>
<dbReference type="OrthoDB" id="9791723at2"/>
<dbReference type="InterPro" id="IPR015942">
    <property type="entry name" value="Asp/Glu/hydantoin_racemase"/>
</dbReference>
<organism evidence="2 3">
    <name type="scientific">Phascolarctobacterium succinatutens YIT 12067</name>
    <dbReference type="NCBI Taxonomy" id="626939"/>
    <lineage>
        <taxon>Bacteria</taxon>
        <taxon>Bacillati</taxon>
        <taxon>Bacillota</taxon>
        <taxon>Negativicutes</taxon>
        <taxon>Acidaminococcales</taxon>
        <taxon>Acidaminococcaceae</taxon>
        <taxon>Phascolarctobacterium</taxon>
    </lineage>
</organism>
<comment type="caution">
    <text evidence="2">The sequence shown here is derived from an EMBL/GenBank/DDBJ whole genome shotgun (WGS) entry which is preliminary data.</text>
</comment>
<dbReference type="HOGENOM" id="CLU_053002_3_0_9"/>
<evidence type="ECO:0000313" key="3">
    <source>
        <dbReference type="Proteomes" id="UP000004923"/>
    </source>
</evidence>
<dbReference type="PANTHER" id="PTHR28047:SF5">
    <property type="entry name" value="PROTEIN DCG1"/>
    <property type="match status" value="1"/>
</dbReference>
<dbReference type="EMBL" id="AEVN01000100">
    <property type="protein sequence ID" value="EFY04200.1"/>
    <property type="molecule type" value="Genomic_DNA"/>
</dbReference>
<accession>E8LG81</accession>
<protein>
    <submittedName>
        <fullName evidence="2">Hydantoin racemase</fullName>
        <ecNumber evidence="2">5.1.99.-</ecNumber>
    </submittedName>
</protein>
<dbReference type="RefSeq" id="WP_009146221.1">
    <property type="nucleotide sequence ID" value="NZ_GL830928.1"/>
</dbReference>
<dbReference type="PANTHER" id="PTHR28047">
    <property type="entry name" value="PROTEIN DCG1"/>
    <property type="match status" value="1"/>
</dbReference>
<dbReference type="Gene3D" id="3.40.50.12500">
    <property type="match status" value="1"/>
</dbReference>
<keyword evidence="2" id="KW-0413">Isomerase</keyword>
<comment type="similarity">
    <text evidence="1">Belongs to the HyuE racemase family.</text>
</comment>
<dbReference type="Pfam" id="PF01177">
    <property type="entry name" value="Asp_Glu_race"/>
    <property type="match status" value="1"/>
</dbReference>
<gene>
    <name evidence="2" type="primary">hyuE</name>
    <name evidence="2" type="ORF">HMPREF9443_01883</name>
</gene>
<proteinExistence type="inferred from homology"/>
<reference evidence="2 3" key="1">
    <citation type="submission" date="2011-01" db="EMBL/GenBank/DDBJ databases">
        <authorList>
            <person name="Weinstock G."/>
            <person name="Sodergren E."/>
            <person name="Clifton S."/>
            <person name="Fulton L."/>
            <person name="Fulton B."/>
            <person name="Courtney L."/>
            <person name="Fronick C."/>
            <person name="Harrison M."/>
            <person name="Strong C."/>
            <person name="Farmer C."/>
            <person name="Delahaunty K."/>
            <person name="Markovic C."/>
            <person name="Hall O."/>
            <person name="Minx P."/>
            <person name="Tomlinson C."/>
            <person name="Mitreva M."/>
            <person name="Hou S."/>
            <person name="Chen J."/>
            <person name="Wollam A."/>
            <person name="Pepin K.H."/>
            <person name="Johnson M."/>
            <person name="Bhonagiri V."/>
            <person name="Zhang X."/>
            <person name="Suruliraj S."/>
            <person name="Warren W."/>
            <person name="Chinwalla A."/>
            <person name="Mardis E.R."/>
            <person name="Wilson R.K."/>
        </authorList>
    </citation>
    <scope>NUCLEOTIDE SEQUENCE [LARGE SCALE GENOMIC DNA]</scope>
    <source>
        <strain evidence="2 3">YIT 12067</strain>
    </source>
</reference>
<name>E8LG81_9FIRM</name>
<evidence type="ECO:0000313" key="2">
    <source>
        <dbReference type="EMBL" id="EFY04200.1"/>
    </source>
</evidence>